<dbReference type="OrthoDB" id="1466698at2"/>
<comment type="caution">
    <text evidence="2">The sequence shown here is derived from an EMBL/GenBank/DDBJ whole genome shotgun (WGS) entry which is preliminary data.</text>
</comment>
<keyword evidence="3" id="KW-1185">Reference proteome</keyword>
<evidence type="ECO:0000313" key="3">
    <source>
        <dbReference type="Proteomes" id="UP000257127"/>
    </source>
</evidence>
<feature type="signal peptide" evidence="1">
    <location>
        <begin position="1"/>
        <end position="19"/>
    </location>
</feature>
<reference evidence="2 3" key="1">
    <citation type="submission" date="2018-08" db="EMBL/GenBank/DDBJ databases">
        <title>The draft genome squence of Brumimicrobium sp. N62.</title>
        <authorList>
            <person name="Du Z.-J."/>
            <person name="Luo H.-R."/>
        </authorList>
    </citation>
    <scope>NUCLEOTIDE SEQUENCE [LARGE SCALE GENOMIC DNA]</scope>
    <source>
        <strain evidence="2 3">N62</strain>
    </source>
</reference>
<dbReference type="AlphaFoldDB" id="A0A3E1F020"/>
<keyword evidence="1" id="KW-0732">Signal</keyword>
<organism evidence="2 3">
    <name type="scientific">Brumimicrobium aurantiacum</name>
    <dbReference type="NCBI Taxonomy" id="1737063"/>
    <lineage>
        <taxon>Bacteria</taxon>
        <taxon>Pseudomonadati</taxon>
        <taxon>Bacteroidota</taxon>
        <taxon>Flavobacteriia</taxon>
        <taxon>Flavobacteriales</taxon>
        <taxon>Crocinitomicaceae</taxon>
        <taxon>Brumimicrobium</taxon>
    </lineage>
</organism>
<evidence type="ECO:0000313" key="2">
    <source>
        <dbReference type="EMBL" id="RFC55154.1"/>
    </source>
</evidence>
<accession>A0A3E1F020</accession>
<protein>
    <submittedName>
        <fullName evidence="2">Uncharacterized protein</fullName>
    </submittedName>
</protein>
<name>A0A3E1F020_9FLAO</name>
<dbReference type="EMBL" id="QURB01000002">
    <property type="protein sequence ID" value="RFC55154.1"/>
    <property type="molecule type" value="Genomic_DNA"/>
</dbReference>
<evidence type="ECO:0000256" key="1">
    <source>
        <dbReference type="SAM" id="SignalP"/>
    </source>
</evidence>
<feature type="chain" id="PRO_5017702781" evidence="1">
    <location>
        <begin position="20"/>
        <end position="289"/>
    </location>
</feature>
<proteinExistence type="predicted"/>
<dbReference type="RefSeq" id="WP_116880133.1">
    <property type="nucleotide sequence ID" value="NZ_QURB01000002.1"/>
</dbReference>
<dbReference type="Proteomes" id="UP000257127">
    <property type="component" value="Unassembled WGS sequence"/>
</dbReference>
<gene>
    <name evidence="2" type="ORF">DXU93_04855</name>
</gene>
<sequence length="289" mass="34269">MKKIYLFLFICFVSKISFGQVNPTLVDIPAHIFVNDGATDFENILKKDESIKEKVKILHSYNELSHDYSVQTNNFDEYWDKFESQWSWIKLKENKAPLLLFQGLKKIDDEREYVEIFDVEKQRNKRTLFSKIGKLLAYKTHPRTNELIIYVHRYPCCESASHNVYRVRQLEDELKVNDRFFVGRDAGDMKGQFFPDHADFSAEYKKLDQKTELRWSPEIIEKGAFLPRTESNLMIHYNKGAIYKVLYEEGNWQFVVFFSGIAEEQSSVLNYTNFKHKAVYGWIKVYNSN</sequence>